<dbReference type="InterPro" id="IPR012349">
    <property type="entry name" value="Split_barrel_FMN-bd"/>
</dbReference>
<evidence type="ECO:0000313" key="2">
    <source>
        <dbReference type="EMBL" id="ADH99128.1"/>
    </source>
</evidence>
<dbReference type="Gene3D" id="2.30.110.10">
    <property type="entry name" value="Electron Transport, Fmn-binding Protein, Chain A"/>
    <property type="match status" value="1"/>
</dbReference>
<dbReference type="HOGENOM" id="CLU_125329_0_0_9"/>
<dbReference type="STRING" id="439292.Bsel_1618"/>
<evidence type="ECO:0000313" key="3">
    <source>
        <dbReference type="Proteomes" id="UP000000271"/>
    </source>
</evidence>
<feature type="domain" description="Pyridoxamine 5'-phosphate oxidase N-terminal" evidence="1">
    <location>
        <begin position="9"/>
        <end position="94"/>
    </location>
</feature>
<dbReference type="Pfam" id="PF01243">
    <property type="entry name" value="PNPOx_N"/>
    <property type="match status" value="1"/>
</dbReference>
<reference evidence="2" key="1">
    <citation type="submission" date="2009-10" db="EMBL/GenBank/DDBJ databases">
        <title>Complete sequence of Bacillus selenitireducens MLS10.</title>
        <authorList>
            <consortium name="US DOE Joint Genome Institute"/>
            <person name="Lucas S."/>
            <person name="Copeland A."/>
            <person name="Lapidus A."/>
            <person name="Glavina del Rio T."/>
            <person name="Dalin E."/>
            <person name="Tice H."/>
            <person name="Bruce D."/>
            <person name="Goodwin L."/>
            <person name="Pitluck S."/>
            <person name="Sims D."/>
            <person name="Brettin T."/>
            <person name="Detter J.C."/>
            <person name="Han C."/>
            <person name="Larimer F."/>
            <person name="Land M."/>
            <person name="Hauser L."/>
            <person name="Kyrpides N."/>
            <person name="Ovchinnikova G."/>
            <person name="Stolz J."/>
        </authorList>
    </citation>
    <scope>NUCLEOTIDE SEQUENCE [LARGE SCALE GENOMIC DNA]</scope>
    <source>
        <strain evidence="2">MLS10</strain>
    </source>
</reference>
<dbReference type="EMBL" id="CP001791">
    <property type="protein sequence ID" value="ADH99128.1"/>
    <property type="molecule type" value="Genomic_DNA"/>
</dbReference>
<accession>D6XTJ2</accession>
<dbReference type="OrthoDB" id="2381603at2"/>
<dbReference type="KEGG" id="bse:Bsel_1618"/>
<dbReference type="RefSeq" id="WP_013172552.1">
    <property type="nucleotide sequence ID" value="NC_014219.1"/>
</dbReference>
<dbReference type="eggNOG" id="COG3576">
    <property type="taxonomic scope" value="Bacteria"/>
</dbReference>
<evidence type="ECO:0000259" key="1">
    <source>
        <dbReference type="Pfam" id="PF01243"/>
    </source>
</evidence>
<protein>
    <submittedName>
        <fullName evidence="2">Pyridoxamine 5'-phosphate oxidase-related FMN-binding protein</fullName>
    </submittedName>
</protein>
<gene>
    <name evidence="2" type="ordered locus">Bsel_1618</name>
</gene>
<dbReference type="Proteomes" id="UP000000271">
    <property type="component" value="Chromosome"/>
</dbReference>
<name>D6XTJ2_BACIE</name>
<organism evidence="2 3">
    <name type="scientific">Bacillus selenitireducens (strain ATCC 700615 / DSM 15326 / MLS10)</name>
    <dbReference type="NCBI Taxonomy" id="439292"/>
    <lineage>
        <taxon>Bacteria</taxon>
        <taxon>Bacillati</taxon>
        <taxon>Bacillota</taxon>
        <taxon>Bacilli</taxon>
        <taxon>Bacillales</taxon>
        <taxon>Bacillaceae</taxon>
        <taxon>Salisediminibacterium</taxon>
    </lineage>
</organism>
<dbReference type="InterPro" id="IPR011576">
    <property type="entry name" value="Pyridox_Oxase_N"/>
</dbReference>
<keyword evidence="3" id="KW-1185">Reference proteome</keyword>
<dbReference type="NCBIfam" id="NF005232">
    <property type="entry name" value="PRK06733.1"/>
    <property type="match status" value="1"/>
</dbReference>
<dbReference type="SUPFAM" id="SSF50475">
    <property type="entry name" value="FMN-binding split barrel"/>
    <property type="match status" value="1"/>
</dbReference>
<sequence>MANQVEPALTKELLPLLQEERYIALSTIDHETGAPNVNAISWVYAKDEKHVRFAVDNRSRIVENIKENGLVTILLIGGGSTYSIAGHAKVTEEKMDGVPLKLALVEITVREVRDVMFYGSRIVNEPKFEKTYDKEAADKLDRQVMDAMLK</sequence>
<dbReference type="AlphaFoldDB" id="D6XTJ2"/>
<proteinExistence type="predicted"/>